<evidence type="ECO:0000313" key="4">
    <source>
        <dbReference type="EMBL" id="CAD7445409.1"/>
    </source>
</evidence>
<feature type="repeat" description="RCC1" evidence="2">
    <location>
        <begin position="216"/>
        <end position="267"/>
    </location>
</feature>
<dbReference type="InterPro" id="IPR000408">
    <property type="entry name" value="Reg_chr_condens"/>
</dbReference>
<feature type="repeat" description="RCC1" evidence="2">
    <location>
        <begin position="268"/>
        <end position="318"/>
    </location>
</feature>
<dbReference type="SUPFAM" id="SSF54695">
    <property type="entry name" value="POZ domain"/>
    <property type="match status" value="1"/>
</dbReference>
<dbReference type="AlphaFoldDB" id="A0A7R9I3P2"/>
<accession>A0A7R9I3P2</accession>
<dbReference type="CDD" id="cd18298">
    <property type="entry name" value="BTB_POZ_RCBTB1_2"/>
    <property type="match status" value="1"/>
</dbReference>
<sequence length="545" mass="59507">MDIRNWTLFSLLDKEFAATIDMACVYGNLGNEAILVTKNDEVFSIGSNSSGCLGLGDLRSTLNPKRVDSLCHKRVKGFSYGTGPHVVAYTENGDLYSWGNNGYCELGNGTSNPCLVPTQIIPSVSKEVVDVACGSHHTLALTRDGEVRRATARSDIVICNLLWAVYAWGQNNCGQVGSGMSTNQSAPRKVNSCIGGKKVVSIACGQTSSMAVVDSGEVYGWGYNGNGQLGLGNTVNQLNPSRVTNLHGVVVTKIVCGYAHSMAVSDVGCLYVWGANSYGQLGTGNKTNISVPVQVGADIGRVVDIAATHYNHISAAITQSSKVYMWGQCRGQSMSTPFLTPFSRLHDVFACFATPSVMWRPMRVELDIGEKLSDALRNAFDDQSSSDLTVTVQGKPIHVHKSLLKIRCQHFRSMFQDHWQEDTLRSCMNLFVCVSQVVSNVGTVFRSVLEMNQYSYNVYRAFLEYLYTDQVSLPPESALELLDLANAYCESHLKRRCEQIIKHGITVENAAMLYSTALLYQAKVSATLALVMTTITLAQGFCYSR</sequence>
<dbReference type="Pfam" id="PF00651">
    <property type="entry name" value="BTB"/>
    <property type="match status" value="1"/>
</dbReference>
<dbReference type="PROSITE" id="PS50012">
    <property type="entry name" value="RCC1_3"/>
    <property type="match status" value="4"/>
</dbReference>
<evidence type="ECO:0000256" key="1">
    <source>
        <dbReference type="ARBA" id="ARBA00022737"/>
    </source>
</evidence>
<evidence type="ECO:0000259" key="3">
    <source>
        <dbReference type="PROSITE" id="PS50097"/>
    </source>
</evidence>
<dbReference type="SMART" id="SM00225">
    <property type="entry name" value="BTB"/>
    <property type="match status" value="1"/>
</dbReference>
<dbReference type="SUPFAM" id="SSF50985">
    <property type="entry name" value="RCC1/BLIP-II"/>
    <property type="match status" value="1"/>
</dbReference>
<dbReference type="PRINTS" id="PR00633">
    <property type="entry name" value="RCCNDNSATION"/>
</dbReference>
<dbReference type="EMBL" id="OD567255">
    <property type="protein sequence ID" value="CAD7445409.1"/>
    <property type="molecule type" value="Genomic_DNA"/>
</dbReference>
<feature type="repeat" description="RCC1" evidence="2">
    <location>
        <begin position="163"/>
        <end position="215"/>
    </location>
</feature>
<dbReference type="InterPro" id="IPR000210">
    <property type="entry name" value="BTB/POZ_dom"/>
</dbReference>
<dbReference type="PANTHER" id="PTHR22872">
    <property type="entry name" value="BTK-BINDING PROTEIN-RELATED"/>
    <property type="match status" value="1"/>
</dbReference>
<evidence type="ECO:0000256" key="2">
    <source>
        <dbReference type="PROSITE-ProRule" id="PRU00235"/>
    </source>
</evidence>
<organism evidence="4">
    <name type="scientific">Timema bartmani</name>
    <dbReference type="NCBI Taxonomy" id="61472"/>
    <lineage>
        <taxon>Eukaryota</taxon>
        <taxon>Metazoa</taxon>
        <taxon>Ecdysozoa</taxon>
        <taxon>Arthropoda</taxon>
        <taxon>Hexapoda</taxon>
        <taxon>Insecta</taxon>
        <taxon>Pterygota</taxon>
        <taxon>Neoptera</taxon>
        <taxon>Polyneoptera</taxon>
        <taxon>Phasmatodea</taxon>
        <taxon>Timematodea</taxon>
        <taxon>Timematoidea</taxon>
        <taxon>Timematidae</taxon>
        <taxon>Timema</taxon>
    </lineage>
</organism>
<dbReference type="PROSITE" id="PS00626">
    <property type="entry name" value="RCC1_2"/>
    <property type="match status" value="1"/>
</dbReference>
<protein>
    <recommendedName>
        <fullName evidence="3">BTB domain-containing protein</fullName>
    </recommendedName>
</protein>
<dbReference type="InterPro" id="IPR009091">
    <property type="entry name" value="RCC1/BLIP-II"/>
</dbReference>
<proteinExistence type="predicted"/>
<dbReference type="Gene3D" id="3.30.710.10">
    <property type="entry name" value="Potassium Channel Kv1.1, Chain A"/>
    <property type="match status" value="1"/>
</dbReference>
<dbReference type="InterPro" id="IPR011333">
    <property type="entry name" value="SKP1/BTB/POZ_sf"/>
</dbReference>
<name>A0A7R9I3P2_9NEOP</name>
<dbReference type="Gene3D" id="2.130.10.30">
    <property type="entry name" value="Regulator of chromosome condensation 1/beta-lactamase-inhibitor protein II"/>
    <property type="match status" value="2"/>
</dbReference>
<dbReference type="Pfam" id="PF00415">
    <property type="entry name" value="RCC1"/>
    <property type="match status" value="5"/>
</dbReference>
<dbReference type="PROSITE" id="PS50097">
    <property type="entry name" value="BTB"/>
    <property type="match status" value="1"/>
</dbReference>
<reference evidence="4" key="1">
    <citation type="submission" date="2020-11" db="EMBL/GenBank/DDBJ databases">
        <authorList>
            <person name="Tran Van P."/>
        </authorList>
    </citation>
    <scope>NUCLEOTIDE SEQUENCE</scope>
</reference>
<dbReference type="InterPro" id="IPR051625">
    <property type="entry name" value="Signaling_Regulatory_Domain"/>
</dbReference>
<dbReference type="PANTHER" id="PTHR22872:SF10">
    <property type="entry name" value="ULTRAVIOLET-B RECEPTOR UVR8"/>
    <property type="match status" value="1"/>
</dbReference>
<feature type="domain" description="BTB" evidence="3">
    <location>
        <begin position="386"/>
        <end position="475"/>
    </location>
</feature>
<keyword evidence="1" id="KW-0677">Repeat</keyword>
<gene>
    <name evidence="4" type="ORF">TBIB3V08_LOCUS7761</name>
</gene>
<feature type="repeat" description="RCC1" evidence="2">
    <location>
        <begin position="93"/>
        <end position="144"/>
    </location>
</feature>